<feature type="domain" description="HTH lysR-type" evidence="8">
    <location>
        <begin position="33"/>
        <end position="90"/>
    </location>
</feature>
<evidence type="ECO:0000256" key="7">
    <source>
        <dbReference type="ARBA" id="ARBA00083243"/>
    </source>
</evidence>
<dbReference type="PROSITE" id="PS50931">
    <property type="entry name" value="HTH_LYSR"/>
    <property type="match status" value="1"/>
</dbReference>
<accession>A0A7Z0J1P0</accession>
<keyword evidence="4" id="KW-0804">Transcription</keyword>
<evidence type="ECO:0000256" key="4">
    <source>
        <dbReference type="ARBA" id="ARBA00023163"/>
    </source>
</evidence>
<name>A0A7Z0J1P0_RHILE</name>
<evidence type="ECO:0000256" key="3">
    <source>
        <dbReference type="ARBA" id="ARBA00023125"/>
    </source>
</evidence>
<keyword evidence="3 9" id="KW-0238">DNA-binding</keyword>
<dbReference type="Pfam" id="PF03466">
    <property type="entry name" value="LysR_substrate"/>
    <property type="match status" value="1"/>
</dbReference>
<keyword evidence="2" id="KW-0805">Transcription regulation</keyword>
<dbReference type="SUPFAM" id="SSF46785">
    <property type="entry name" value="Winged helix' DNA-binding domain"/>
    <property type="match status" value="1"/>
</dbReference>
<reference evidence="9 10" key="1">
    <citation type="submission" date="2020-07" db="EMBL/GenBank/DDBJ databases">
        <title>Genomic Encyclopedia of Type Strains, Phase IV (KMG-V): Genome sequencing to study the core and pangenomes of soil and plant-associated prokaryotes.</title>
        <authorList>
            <person name="Whitman W."/>
        </authorList>
    </citation>
    <scope>NUCLEOTIDE SEQUENCE [LARGE SCALE GENOMIC DNA]</scope>
    <source>
        <strain evidence="9 10">SEMIA 4052</strain>
    </source>
</reference>
<dbReference type="SUPFAM" id="SSF53850">
    <property type="entry name" value="Periplasmic binding protein-like II"/>
    <property type="match status" value="1"/>
</dbReference>
<evidence type="ECO:0000256" key="1">
    <source>
        <dbReference type="ARBA" id="ARBA00009437"/>
    </source>
</evidence>
<evidence type="ECO:0000313" key="10">
    <source>
        <dbReference type="Proteomes" id="UP000535276"/>
    </source>
</evidence>
<comment type="similarity">
    <text evidence="1">Belongs to the LysR transcriptional regulatory family.</text>
</comment>
<dbReference type="GO" id="GO:0000976">
    <property type="term" value="F:transcription cis-regulatory region binding"/>
    <property type="evidence" value="ECO:0007669"/>
    <property type="project" value="TreeGrafter"/>
</dbReference>
<dbReference type="EMBL" id="JACBZV010000020">
    <property type="protein sequence ID" value="NYJ15425.1"/>
    <property type="molecule type" value="Genomic_DNA"/>
</dbReference>
<evidence type="ECO:0000256" key="5">
    <source>
        <dbReference type="ARBA" id="ARBA00054626"/>
    </source>
</evidence>
<dbReference type="FunFam" id="1.10.10.10:FF:000001">
    <property type="entry name" value="LysR family transcriptional regulator"/>
    <property type="match status" value="1"/>
</dbReference>
<evidence type="ECO:0000256" key="6">
    <source>
        <dbReference type="ARBA" id="ARBA00067332"/>
    </source>
</evidence>
<organism evidence="9 10">
    <name type="scientific">Rhizobium leguminosarum</name>
    <dbReference type="NCBI Taxonomy" id="384"/>
    <lineage>
        <taxon>Bacteria</taxon>
        <taxon>Pseudomonadati</taxon>
        <taxon>Pseudomonadota</taxon>
        <taxon>Alphaproteobacteria</taxon>
        <taxon>Hyphomicrobiales</taxon>
        <taxon>Rhizobiaceae</taxon>
        <taxon>Rhizobium/Agrobacterium group</taxon>
        <taxon>Rhizobium</taxon>
    </lineage>
</organism>
<dbReference type="PANTHER" id="PTHR30126">
    <property type="entry name" value="HTH-TYPE TRANSCRIPTIONAL REGULATOR"/>
    <property type="match status" value="1"/>
</dbReference>
<evidence type="ECO:0000256" key="2">
    <source>
        <dbReference type="ARBA" id="ARBA00023015"/>
    </source>
</evidence>
<dbReference type="Pfam" id="PF00126">
    <property type="entry name" value="HTH_1"/>
    <property type="match status" value="1"/>
</dbReference>
<dbReference type="PANTHER" id="PTHR30126:SF77">
    <property type="entry name" value="TRANSCRIPTIONAL REGULATORY PROTEIN"/>
    <property type="match status" value="1"/>
</dbReference>
<dbReference type="AlphaFoldDB" id="A0A7Z0J1P0"/>
<dbReference type="InterPro" id="IPR000847">
    <property type="entry name" value="LysR_HTH_N"/>
</dbReference>
<sequence>MGQPVGATGLGHRIVIVVCFPRQRARYWGNGMIDLRTLETFYFVAQTGGFNRAAEKLHTTQPAVSARIAQLEQELNVRLFDRNKHGSHLTAKGRDLLRYVEQMIALRVELVSAIAGDSALRGNLHLGVSDTIVHTWLPELLKRLSAEYPGITLAIDVDASAGLADALLNNAIDVALLIGPITAGHVTNIHLCRYPLDFIVRSDFPEASASMSLRKIAEYPIITFARHTRPHSELKELFRKAGVTGVRLFANSSLSSIIRMTLDGLGIAAIPKEVALEHLENGRLRLLDHEETLPVLSFTASFIPRPDMPLSGVVAKLAQEVANDGAAR</sequence>
<dbReference type="RefSeq" id="WP_246714270.1">
    <property type="nucleotide sequence ID" value="NZ_JACBZV010000020.1"/>
</dbReference>
<dbReference type="CDD" id="cd05466">
    <property type="entry name" value="PBP2_LTTR_substrate"/>
    <property type="match status" value="1"/>
</dbReference>
<dbReference type="InterPro" id="IPR036390">
    <property type="entry name" value="WH_DNA-bd_sf"/>
</dbReference>
<proteinExistence type="inferred from homology"/>
<gene>
    <name evidence="9" type="ORF">GGI64_006534</name>
</gene>
<comment type="function">
    <text evidence="5">Transcriptional regulator of the ttuABCDE tartrate utilization operon.</text>
</comment>
<dbReference type="InterPro" id="IPR036388">
    <property type="entry name" value="WH-like_DNA-bd_sf"/>
</dbReference>
<protein>
    <recommendedName>
        <fullName evidence="6">HTH-type transcriptional regulator TtuA</fullName>
    </recommendedName>
    <alternativeName>
        <fullName evidence="7">Tartrate utilization transcriptional regulator</fullName>
    </alternativeName>
</protein>
<dbReference type="GO" id="GO:0003700">
    <property type="term" value="F:DNA-binding transcription factor activity"/>
    <property type="evidence" value="ECO:0007669"/>
    <property type="project" value="InterPro"/>
</dbReference>
<evidence type="ECO:0000313" key="9">
    <source>
        <dbReference type="EMBL" id="NYJ15425.1"/>
    </source>
</evidence>
<evidence type="ECO:0000259" key="8">
    <source>
        <dbReference type="PROSITE" id="PS50931"/>
    </source>
</evidence>
<dbReference type="Gene3D" id="1.10.10.10">
    <property type="entry name" value="Winged helix-like DNA-binding domain superfamily/Winged helix DNA-binding domain"/>
    <property type="match status" value="1"/>
</dbReference>
<dbReference type="PRINTS" id="PR00039">
    <property type="entry name" value="HTHLYSR"/>
</dbReference>
<dbReference type="InterPro" id="IPR005119">
    <property type="entry name" value="LysR_subst-bd"/>
</dbReference>
<comment type="caution">
    <text evidence="9">The sequence shown here is derived from an EMBL/GenBank/DDBJ whole genome shotgun (WGS) entry which is preliminary data.</text>
</comment>
<dbReference type="Proteomes" id="UP000535276">
    <property type="component" value="Unassembled WGS sequence"/>
</dbReference>
<dbReference type="Gene3D" id="3.40.190.290">
    <property type="match status" value="1"/>
</dbReference>